<name>A0ABT1HSQ4_STRSD</name>
<evidence type="ECO:0008006" key="3">
    <source>
        <dbReference type="Google" id="ProtNLM"/>
    </source>
</evidence>
<dbReference type="Proteomes" id="UP001205311">
    <property type="component" value="Unassembled WGS sequence"/>
</dbReference>
<gene>
    <name evidence="1" type="ORF">LX15_002242</name>
</gene>
<accession>A0ABT1HSQ4</accession>
<sequence length="194" mass="20873">MGISTIALTTDGALVLVRQSERNVASALLLAPSDSGSLEPRDLAGADAGRSAQEILRTGMERELREETGLRAEEIVSTTVVGFARWMERGAKPEFFALTRLSVAAADLTRRRVASDEKLYSAGLRTVPIDLVALGKELRAGVDLLTASHLPRLLREDGSLPLLLAVRAAALWLVRRPDDRQEEAGAPPEPVPTS</sequence>
<comment type="caution">
    <text evidence="1">The sequence shown here is derived from an EMBL/GenBank/DDBJ whole genome shotgun (WGS) entry which is preliminary data.</text>
</comment>
<organism evidence="1 2">
    <name type="scientific">Streptoalloteichus tenebrarius (strain ATCC 17920 / DSM 40477 / JCM 4838 / CBS 697.72 / NBRC 16177 / NCIMB 11028 / NRRL B-12390 / A12253. 1 / ISP 5477)</name>
    <name type="common">Streptomyces tenebrarius</name>
    <dbReference type="NCBI Taxonomy" id="1933"/>
    <lineage>
        <taxon>Bacteria</taxon>
        <taxon>Bacillati</taxon>
        <taxon>Actinomycetota</taxon>
        <taxon>Actinomycetes</taxon>
        <taxon>Pseudonocardiales</taxon>
        <taxon>Pseudonocardiaceae</taxon>
        <taxon>Streptoalloteichus</taxon>
    </lineage>
</organism>
<protein>
    <recommendedName>
        <fullName evidence="3">Nudix hydrolase domain-containing protein</fullName>
    </recommendedName>
</protein>
<proteinExistence type="predicted"/>
<evidence type="ECO:0000313" key="2">
    <source>
        <dbReference type="Proteomes" id="UP001205311"/>
    </source>
</evidence>
<dbReference type="EMBL" id="JAMTCP010000009">
    <property type="protein sequence ID" value="MCP2258544.1"/>
    <property type="molecule type" value="Genomic_DNA"/>
</dbReference>
<evidence type="ECO:0000313" key="1">
    <source>
        <dbReference type="EMBL" id="MCP2258544.1"/>
    </source>
</evidence>
<reference evidence="1 2" key="1">
    <citation type="submission" date="2022-06" db="EMBL/GenBank/DDBJ databases">
        <title>Genomic Encyclopedia of Archaeal and Bacterial Type Strains, Phase II (KMG-II): from individual species to whole genera.</title>
        <authorList>
            <person name="Goeker M."/>
        </authorList>
    </citation>
    <scope>NUCLEOTIDE SEQUENCE [LARGE SCALE GENOMIC DNA]</scope>
    <source>
        <strain evidence="1 2">DSM 40477</strain>
    </source>
</reference>
<keyword evidence="2" id="KW-1185">Reference proteome</keyword>
<dbReference type="RefSeq" id="WP_253669466.1">
    <property type="nucleotide sequence ID" value="NZ_JAMTCP010000009.1"/>
</dbReference>